<accession>A0A1X2H5K7</accession>
<organism evidence="2 3">
    <name type="scientific">Syncephalastrum racemosum</name>
    <name type="common">Filamentous fungus</name>
    <dbReference type="NCBI Taxonomy" id="13706"/>
    <lineage>
        <taxon>Eukaryota</taxon>
        <taxon>Fungi</taxon>
        <taxon>Fungi incertae sedis</taxon>
        <taxon>Mucoromycota</taxon>
        <taxon>Mucoromycotina</taxon>
        <taxon>Mucoromycetes</taxon>
        <taxon>Mucorales</taxon>
        <taxon>Syncephalastraceae</taxon>
        <taxon>Syncephalastrum</taxon>
    </lineage>
</organism>
<keyword evidence="1" id="KW-0812">Transmembrane</keyword>
<dbReference type="AlphaFoldDB" id="A0A1X2H5K7"/>
<dbReference type="EMBL" id="MCGN01000008">
    <property type="protein sequence ID" value="ORY93758.1"/>
    <property type="molecule type" value="Genomic_DNA"/>
</dbReference>
<keyword evidence="1" id="KW-0472">Membrane</keyword>
<evidence type="ECO:0000256" key="1">
    <source>
        <dbReference type="SAM" id="Phobius"/>
    </source>
</evidence>
<dbReference type="InParanoid" id="A0A1X2H5K7"/>
<evidence type="ECO:0000313" key="2">
    <source>
        <dbReference type="EMBL" id="ORY93758.1"/>
    </source>
</evidence>
<gene>
    <name evidence="2" type="ORF">BCR43DRAFT_345211</name>
</gene>
<name>A0A1X2H5K7_SYNRA</name>
<reference evidence="2 3" key="1">
    <citation type="submission" date="2016-07" db="EMBL/GenBank/DDBJ databases">
        <title>Pervasive Adenine N6-methylation of Active Genes in Fungi.</title>
        <authorList>
            <consortium name="DOE Joint Genome Institute"/>
            <person name="Mondo S.J."/>
            <person name="Dannebaum R.O."/>
            <person name="Kuo R.C."/>
            <person name="Labutti K."/>
            <person name="Haridas S."/>
            <person name="Kuo A."/>
            <person name="Salamov A."/>
            <person name="Ahrendt S.R."/>
            <person name="Lipzen A."/>
            <person name="Sullivan W."/>
            <person name="Andreopoulos W.B."/>
            <person name="Clum A."/>
            <person name="Lindquist E."/>
            <person name="Daum C."/>
            <person name="Ramamoorthy G.K."/>
            <person name="Gryganskyi A."/>
            <person name="Culley D."/>
            <person name="Magnuson J.K."/>
            <person name="James T.Y."/>
            <person name="O'Malley M.A."/>
            <person name="Stajich J.E."/>
            <person name="Spatafora J.W."/>
            <person name="Visel A."/>
            <person name="Grigoriev I.V."/>
        </authorList>
    </citation>
    <scope>NUCLEOTIDE SEQUENCE [LARGE SCALE GENOMIC DNA]</scope>
    <source>
        <strain evidence="2 3">NRRL 2496</strain>
    </source>
</reference>
<keyword evidence="1" id="KW-1133">Transmembrane helix</keyword>
<dbReference type="Proteomes" id="UP000242180">
    <property type="component" value="Unassembled WGS sequence"/>
</dbReference>
<comment type="caution">
    <text evidence="2">The sequence shown here is derived from an EMBL/GenBank/DDBJ whole genome shotgun (WGS) entry which is preliminary data.</text>
</comment>
<protein>
    <submittedName>
        <fullName evidence="2">Uncharacterized protein</fullName>
    </submittedName>
</protein>
<keyword evidence="3" id="KW-1185">Reference proteome</keyword>
<sequence length="162" mass="19232">MPIILCVHIPPSRLSCTTLSLLAIPVPSYHYYMIHDYNIPLPFLSFLLAFFLSSIGSITFPHIYFQHYLPLPQTPSRFYIILLFSFSHWNSLVDHCYSSPDFTIFPLHHNNKECPINKVRKFIYPMYRLYIVTEQPRESVSEIDKHHAFTYISHHEQKFHSM</sequence>
<evidence type="ECO:0000313" key="3">
    <source>
        <dbReference type="Proteomes" id="UP000242180"/>
    </source>
</evidence>
<proteinExistence type="predicted"/>
<feature type="transmembrane region" description="Helical" evidence="1">
    <location>
        <begin position="44"/>
        <end position="65"/>
    </location>
</feature>